<evidence type="ECO:0000313" key="2">
    <source>
        <dbReference type="EMBL" id="GMM50932.1"/>
    </source>
</evidence>
<protein>
    <submittedName>
        <fullName evidence="2">Gim5 protein</fullName>
    </submittedName>
</protein>
<dbReference type="CDD" id="cd23157">
    <property type="entry name" value="Prefoldin_5"/>
    <property type="match status" value="1"/>
</dbReference>
<dbReference type="InterPro" id="IPR004127">
    <property type="entry name" value="Prefoldin_subunit_alpha"/>
</dbReference>
<name>A0AAV5RIR8_STABA</name>
<dbReference type="GO" id="GO:0051082">
    <property type="term" value="F:unfolded protein binding"/>
    <property type="evidence" value="ECO:0007669"/>
    <property type="project" value="InterPro"/>
</dbReference>
<gene>
    <name evidence="2" type="ORF">DASB73_018900</name>
</gene>
<dbReference type="NCBIfam" id="TIGR00293">
    <property type="entry name" value="prefoldin subunit alpha"/>
    <property type="match status" value="1"/>
</dbReference>
<dbReference type="PANTHER" id="PTHR12674">
    <property type="entry name" value="PREFOLDIN SUBUNIT 5"/>
    <property type="match status" value="1"/>
</dbReference>
<dbReference type="EMBL" id="BTGC01000003">
    <property type="protein sequence ID" value="GMM50932.1"/>
    <property type="molecule type" value="Genomic_DNA"/>
</dbReference>
<dbReference type="GO" id="GO:0006457">
    <property type="term" value="P:protein folding"/>
    <property type="evidence" value="ECO:0007669"/>
    <property type="project" value="InterPro"/>
</dbReference>
<comment type="similarity">
    <text evidence="1">Belongs to the prefoldin subunit alpha family.</text>
</comment>
<dbReference type="Pfam" id="PF02996">
    <property type="entry name" value="Prefoldin"/>
    <property type="match status" value="1"/>
</dbReference>
<dbReference type="PANTHER" id="PTHR12674:SF2">
    <property type="entry name" value="PREFOLDIN SUBUNIT 5"/>
    <property type="match status" value="1"/>
</dbReference>
<comment type="caution">
    <text evidence="2">The sequence shown here is derived from an EMBL/GenBank/DDBJ whole genome shotgun (WGS) entry which is preliminary data.</text>
</comment>
<dbReference type="InterPro" id="IPR011599">
    <property type="entry name" value="PFD_alpha_archaea"/>
</dbReference>
<dbReference type="Gene3D" id="1.10.287.370">
    <property type="match status" value="1"/>
</dbReference>
<dbReference type="AlphaFoldDB" id="A0AAV5RIR8"/>
<keyword evidence="3" id="KW-1185">Reference proteome</keyword>
<dbReference type="Proteomes" id="UP001362899">
    <property type="component" value="Unassembled WGS sequence"/>
</dbReference>
<proteinExistence type="inferred from homology"/>
<accession>A0AAV5RIR8</accession>
<organism evidence="2 3">
    <name type="scientific">Starmerella bacillaris</name>
    <name type="common">Yeast</name>
    <name type="synonym">Candida zemplinina</name>
    <dbReference type="NCBI Taxonomy" id="1247836"/>
    <lineage>
        <taxon>Eukaryota</taxon>
        <taxon>Fungi</taxon>
        <taxon>Dikarya</taxon>
        <taxon>Ascomycota</taxon>
        <taxon>Saccharomycotina</taxon>
        <taxon>Dipodascomycetes</taxon>
        <taxon>Dipodascales</taxon>
        <taxon>Trichomonascaceae</taxon>
        <taxon>Starmerella</taxon>
    </lineage>
</organism>
<dbReference type="GO" id="GO:1990114">
    <property type="term" value="P:RNA polymerase II core complex assembly"/>
    <property type="evidence" value="ECO:0007669"/>
    <property type="project" value="TreeGrafter"/>
</dbReference>
<reference evidence="2 3" key="1">
    <citation type="journal article" date="2023" name="Elife">
        <title>Identification of key yeast species and microbe-microbe interactions impacting larval growth of Drosophila in the wild.</title>
        <authorList>
            <person name="Mure A."/>
            <person name="Sugiura Y."/>
            <person name="Maeda R."/>
            <person name="Honda K."/>
            <person name="Sakurai N."/>
            <person name="Takahashi Y."/>
            <person name="Watada M."/>
            <person name="Katoh T."/>
            <person name="Gotoh A."/>
            <person name="Gotoh Y."/>
            <person name="Taniguchi I."/>
            <person name="Nakamura K."/>
            <person name="Hayashi T."/>
            <person name="Katayama T."/>
            <person name="Uemura T."/>
            <person name="Hattori Y."/>
        </authorList>
    </citation>
    <scope>NUCLEOTIDE SEQUENCE [LARGE SCALE GENOMIC DNA]</scope>
    <source>
        <strain evidence="2 3">SB-73</strain>
    </source>
</reference>
<dbReference type="GO" id="GO:1990115">
    <property type="term" value="P:RNA polymerase III assembly"/>
    <property type="evidence" value="ECO:0007669"/>
    <property type="project" value="TreeGrafter"/>
</dbReference>
<dbReference type="GO" id="GO:1990113">
    <property type="term" value="P:RNA polymerase I assembly"/>
    <property type="evidence" value="ECO:0007669"/>
    <property type="project" value="TreeGrafter"/>
</dbReference>
<sequence>MSQVEIDQLSLQQLAEIRKQFEAEIDHLSDSSTKLRQALAKFMDCSQSVSGACASADEGTQIMIPLTGSLYVPGKIADTDKFIVDVGTNYFVEKDAKGAVEFFNKKVDSLGKNIVDLEKLLNEKVGTLRNVDMVFKKKYSETKK</sequence>
<dbReference type="GO" id="GO:0016272">
    <property type="term" value="C:prefoldin complex"/>
    <property type="evidence" value="ECO:0007669"/>
    <property type="project" value="InterPro"/>
</dbReference>
<dbReference type="GO" id="GO:0005737">
    <property type="term" value="C:cytoplasm"/>
    <property type="evidence" value="ECO:0007669"/>
    <property type="project" value="TreeGrafter"/>
</dbReference>
<evidence type="ECO:0000313" key="3">
    <source>
        <dbReference type="Proteomes" id="UP001362899"/>
    </source>
</evidence>
<evidence type="ECO:0000256" key="1">
    <source>
        <dbReference type="ARBA" id="ARBA00010048"/>
    </source>
</evidence>
<dbReference type="InterPro" id="IPR009053">
    <property type="entry name" value="Prefoldin"/>
</dbReference>
<dbReference type="SUPFAM" id="SSF46579">
    <property type="entry name" value="Prefoldin"/>
    <property type="match status" value="1"/>
</dbReference>